<feature type="region of interest" description="Disordered" evidence="4">
    <location>
        <begin position="79"/>
        <end position="107"/>
    </location>
</feature>
<feature type="compositionally biased region" description="Basic and acidic residues" evidence="4">
    <location>
        <begin position="88"/>
        <end position="107"/>
    </location>
</feature>
<dbReference type="Proteomes" id="UP000694564">
    <property type="component" value="Chromosome 1"/>
</dbReference>
<dbReference type="OrthoDB" id="76516at2759"/>
<evidence type="ECO:0000313" key="7">
    <source>
        <dbReference type="Proteomes" id="UP000694564"/>
    </source>
</evidence>
<keyword evidence="7" id="KW-1185">Reference proteome</keyword>
<dbReference type="Pfam" id="PF00787">
    <property type="entry name" value="PX"/>
    <property type="match status" value="1"/>
</dbReference>
<evidence type="ECO:0000256" key="4">
    <source>
        <dbReference type="SAM" id="MobiDB-lite"/>
    </source>
</evidence>
<dbReference type="GeneTree" id="ENSGT00390000005651"/>
<feature type="compositionally biased region" description="Low complexity" evidence="4">
    <location>
        <begin position="27"/>
        <end position="40"/>
    </location>
</feature>
<dbReference type="Gene3D" id="3.30.1520.10">
    <property type="entry name" value="Phox-like domain"/>
    <property type="match status" value="1"/>
</dbReference>
<dbReference type="GO" id="GO:0045022">
    <property type="term" value="P:early endosome to late endosome transport"/>
    <property type="evidence" value="ECO:0007669"/>
    <property type="project" value="TreeGrafter"/>
</dbReference>
<gene>
    <name evidence="6" type="primary">SNX16</name>
</gene>
<feature type="domain" description="PX" evidence="5">
    <location>
        <begin position="126"/>
        <end position="182"/>
    </location>
</feature>
<dbReference type="PANTHER" id="PTHR22999">
    <property type="entry name" value="PX SERINE/THREONINE KINASE PXK"/>
    <property type="match status" value="1"/>
</dbReference>
<evidence type="ECO:0000256" key="1">
    <source>
        <dbReference type="ARBA" id="ARBA00004496"/>
    </source>
</evidence>
<dbReference type="GO" id="GO:0035091">
    <property type="term" value="F:phosphatidylinositol binding"/>
    <property type="evidence" value="ECO:0007669"/>
    <property type="project" value="InterPro"/>
</dbReference>
<evidence type="ECO:0000313" key="6">
    <source>
        <dbReference type="Ensembl" id="ENSSVLP00005004210.1"/>
    </source>
</evidence>
<evidence type="ECO:0000256" key="2">
    <source>
        <dbReference type="ARBA" id="ARBA00022490"/>
    </source>
</evidence>
<protein>
    <submittedName>
        <fullName evidence="6">Sorting nexin 16</fullName>
    </submittedName>
</protein>
<evidence type="ECO:0000256" key="3">
    <source>
        <dbReference type="SAM" id="Coils"/>
    </source>
</evidence>
<feature type="compositionally biased region" description="Pro residues" evidence="4">
    <location>
        <begin position="1"/>
        <end position="10"/>
    </location>
</feature>
<dbReference type="PANTHER" id="PTHR22999:SF23">
    <property type="entry name" value="SORTING NEXIN-16"/>
    <property type="match status" value="1"/>
</dbReference>
<keyword evidence="3" id="KW-0175">Coiled coil</keyword>
<feature type="compositionally biased region" description="Polar residues" evidence="4">
    <location>
        <begin position="41"/>
        <end position="54"/>
    </location>
</feature>
<evidence type="ECO:0000259" key="5">
    <source>
        <dbReference type="Pfam" id="PF00787"/>
    </source>
</evidence>
<dbReference type="InterPro" id="IPR036871">
    <property type="entry name" value="PX_dom_sf"/>
</dbReference>
<sequence length="315" mass="35522">MATPYVPVPMPIGNSASSFTTNRNQRSSSFGSISTSSNSSKGQLEDSNMGNCKQISVPDHMDGTSSVCNSPLIRTKFTGTDSSIEYSTRPRESEEQSRETVNWEDRPSTPTILGYEVMEERAKFTLKEMFPGFRLALPPKRWFKDNYNTDFLEDRQLGLQAFLQNLVAHKDIANCLAVREFLCLDDPPGPFDSLEESRAFCETLEETNYHLQRELLEKQKEVESLKKLLSEKQLHIDALESRIRTLSLEAEESLYVSAVEGGQILRVESCGVEVDQDVVDEESRADNKPHLSFCEPENAISEIEVAELAYNAEED</sequence>
<accession>A0A8D2CLE0</accession>
<dbReference type="GO" id="GO:0008333">
    <property type="term" value="P:endosome to lysosome transport"/>
    <property type="evidence" value="ECO:0007669"/>
    <property type="project" value="TreeGrafter"/>
</dbReference>
<dbReference type="GO" id="GO:0005769">
    <property type="term" value="C:early endosome"/>
    <property type="evidence" value="ECO:0007669"/>
    <property type="project" value="TreeGrafter"/>
</dbReference>
<keyword evidence="2" id="KW-0963">Cytoplasm</keyword>
<proteinExistence type="predicted"/>
<dbReference type="AlphaFoldDB" id="A0A8D2CLE0"/>
<reference evidence="6" key="1">
    <citation type="submission" date="2020-06" db="EMBL/GenBank/DDBJ databases">
        <authorList>
            <consortium name="Wellcome Sanger Institute Data Sharing"/>
        </authorList>
    </citation>
    <scope>NUCLEOTIDE SEQUENCE [LARGE SCALE GENOMIC DNA]</scope>
</reference>
<reference evidence="6" key="2">
    <citation type="submission" date="2025-08" db="UniProtKB">
        <authorList>
            <consortium name="Ensembl"/>
        </authorList>
    </citation>
    <scope>IDENTIFICATION</scope>
</reference>
<dbReference type="Ensembl" id="ENSSVLT00005004628.1">
    <property type="protein sequence ID" value="ENSSVLP00005004210.1"/>
    <property type="gene ID" value="ENSSVLG00005003359.1"/>
</dbReference>
<dbReference type="FunFam" id="3.30.1520.10:FF:000048">
    <property type="entry name" value="sorting nexin-16 isoform X2"/>
    <property type="match status" value="1"/>
</dbReference>
<feature type="compositionally biased region" description="Polar residues" evidence="4">
    <location>
        <begin position="14"/>
        <end position="26"/>
    </location>
</feature>
<reference evidence="6" key="3">
    <citation type="submission" date="2025-09" db="UniProtKB">
        <authorList>
            <consortium name="Ensembl"/>
        </authorList>
    </citation>
    <scope>IDENTIFICATION</scope>
</reference>
<dbReference type="SUPFAM" id="SSF64268">
    <property type="entry name" value="PX domain"/>
    <property type="match status" value="1"/>
</dbReference>
<dbReference type="InterPro" id="IPR051837">
    <property type="entry name" value="SortingNexin/PXDomain-PKLike"/>
</dbReference>
<dbReference type="InterPro" id="IPR001683">
    <property type="entry name" value="PX_dom"/>
</dbReference>
<name>A0A8D2CLE0_SCIVU</name>
<organism evidence="6 7">
    <name type="scientific">Sciurus vulgaris</name>
    <name type="common">Eurasian red squirrel</name>
    <dbReference type="NCBI Taxonomy" id="55149"/>
    <lineage>
        <taxon>Eukaryota</taxon>
        <taxon>Metazoa</taxon>
        <taxon>Chordata</taxon>
        <taxon>Craniata</taxon>
        <taxon>Vertebrata</taxon>
        <taxon>Euteleostomi</taxon>
        <taxon>Mammalia</taxon>
        <taxon>Eutheria</taxon>
        <taxon>Euarchontoglires</taxon>
        <taxon>Glires</taxon>
        <taxon>Rodentia</taxon>
        <taxon>Sciuromorpha</taxon>
        <taxon>Sciuridae</taxon>
        <taxon>Sciurinae</taxon>
        <taxon>Sciurini</taxon>
        <taxon>Sciurus</taxon>
    </lineage>
</organism>
<dbReference type="GO" id="GO:0006622">
    <property type="term" value="P:protein targeting to lysosome"/>
    <property type="evidence" value="ECO:0007669"/>
    <property type="project" value="TreeGrafter"/>
</dbReference>
<feature type="coiled-coil region" evidence="3">
    <location>
        <begin position="201"/>
        <end position="249"/>
    </location>
</feature>
<comment type="subcellular location">
    <subcellularLocation>
        <location evidence="1">Cytoplasm</location>
    </subcellularLocation>
</comment>
<feature type="region of interest" description="Disordered" evidence="4">
    <location>
        <begin position="1"/>
        <end position="64"/>
    </location>
</feature>
<dbReference type="GO" id="GO:0005770">
    <property type="term" value="C:late endosome"/>
    <property type="evidence" value="ECO:0007669"/>
    <property type="project" value="TreeGrafter"/>
</dbReference>